<feature type="domain" description="NAD-dependent epimerase/dehydratase" evidence="1">
    <location>
        <begin position="6"/>
        <end position="197"/>
    </location>
</feature>
<dbReference type="Pfam" id="PF01370">
    <property type="entry name" value="Epimerase"/>
    <property type="match status" value="1"/>
</dbReference>
<dbReference type="Gene3D" id="3.90.25.10">
    <property type="entry name" value="UDP-galactose 4-epimerase, domain 1"/>
    <property type="match status" value="1"/>
</dbReference>
<dbReference type="PANTHER" id="PTHR12126:SF11">
    <property type="entry name" value="NADH DEHYDROGENASE [UBIQUINONE] 1 ALPHA SUBCOMPLEX SUBUNIT 9, MITOCHONDRIAL"/>
    <property type="match status" value="1"/>
</dbReference>
<evidence type="ECO:0000313" key="2">
    <source>
        <dbReference type="EMBL" id="VAX02021.1"/>
    </source>
</evidence>
<reference evidence="2" key="1">
    <citation type="submission" date="2018-06" db="EMBL/GenBank/DDBJ databases">
        <authorList>
            <person name="Zhirakovskaya E."/>
        </authorList>
    </citation>
    <scope>NUCLEOTIDE SEQUENCE</scope>
</reference>
<dbReference type="SUPFAM" id="SSF51735">
    <property type="entry name" value="NAD(P)-binding Rossmann-fold domains"/>
    <property type="match status" value="1"/>
</dbReference>
<dbReference type="EMBL" id="UOFW01000006">
    <property type="protein sequence ID" value="VAX02021.1"/>
    <property type="molecule type" value="Genomic_DNA"/>
</dbReference>
<name>A0A3B1AJX5_9ZZZZ</name>
<dbReference type="InterPro" id="IPR001509">
    <property type="entry name" value="Epimerase_deHydtase"/>
</dbReference>
<proteinExistence type="predicted"/>
<keyword evidence="2" id="KW-0413">Isomerase</keyword>
<dbReference type="EC" id="5.1.3.2" evidence="2"/>
<organism evidence="2">
    <name type="scientific">hydrothermal vent metagenome</name>
    <dbReference type="NCBI Taxonomy" id="652676"/>
    <lineage>
        <taxon>unclassified sequences</taxon>
        <taxon>metagenomes</taxon>
        <taxon>ecological metagenomes</taxon>
    </lineage>
</organism>
<dbReference type="GO" id="GO:0044877">
    <property type="term" value="F:protein-containing complex binding"/>
    <property type="evidence" value="ECO:0007669"/>
    <property type="project" value="TreeGrafter"/>
</dbReference>
<dbReference type="Gene3D" id="3.40.50.720">
    <property type="entry name" value="NAD(P)-binding Rossmann-like Domain"/>
    <property type="match status" value="1"/>
</dbReference>
<dbReference type="InterPro" id="IPR036291">
    <property type="entry name" value="NAD(P)-bd_dom_sf"/>
</dbReference>
<dbReference type="PANTHER" id="PTHR12126">
    <property type="entry name" value="NADH-UBIQUINONE OXIDOREDUCTASE 39 KDA SUBUNIT-RELATED"/>
    <property type="match status" value="1"/>
</dbReference>
<sequence>MTKIAAVTGATGFVGKHLICELIAQGFQVNALTRRPQPEKEKINWISGDLDNRQALMELVKNADVVYHLAGLVKAKSKDDFNHVNSCAVKTLVDVIHQSPIKPHFILLSSLAARERNLSAYAQSKRRGEEILTEKAGNIDWTILRPPGIYGPEDKETLKIFKAVSYRITILPGGSDNRASWIYAPDLARALIAVTNNQACYGQILDVDDGKKDGYANQEMYETAANILNTSVLNVVMPRFILKAFGHINVLFSTLFGYIPMITPEKVNELCHSDWICHGPHVMRLTNWKPETSLKQGFKKTLKWYKDNNLM</sequence>
<dbReference type="AlphaFoldDB" id="A0A3B1AJX5"/>
<dbReference type="GO" id="GO:0003978">
    <property type="term" value="F:UDP-glucose 4-epimerase activity"/>
    <property type="evidence" value="ECO:0007669"/>
    <property type="project" value="UniProtKB-EC"/>
</dbReference>
<dbReference type="InterPro" id="IPR051207">
    <property type="entry name" value="ComplexI_NDUFA9_subunit"/>
</dbReference>
<evidence type="ECO:0000259" key="1">
    <source>
        <dbReference type="Pfam" id="PF01370"/>
    </source>
</evidence>
<gene>
    <name evidence="2" type="ORF">MNBD_ALPHA03-331</name>
</gene>
<protein>
    <submittedName>
        <fullName evidence="2">UDP-glucose 4-epimerase</fullName>
        <ecNumber evidence="2">5.1.3.2</ecNumber>
    </submittedName>
</protein>
<accession>A0A3B1AJX5</accession>